<dbReference type="RefSeq" id="WP_149100498.1">
    <property type="nucleotide sequence ID" value="NZ_BMMG01000009.1"/>
</dbReference>
<dbReference type="InterPro" id="IPR041628">
    <property type="entry name" value="ChlI/MoxR_AAA_lid"/>
</dbReference>
<dbReference type="FunFam" id="3.40.50.300:FF:000640">
    <property type="entry name" value="MoxR family ATPase"/>
    <property type="match status" value="1"/>
</dbReference>
<feature type="domain" description="ATPase AAA-3" evidence="4">
    <location>
        <begin position="54"/>
        <end position="184"/>
    </location>
</feature>
<dbReference type="Gene3D" id="3.40.50.300">
    <property type="entry name" value="P-loop containing nucleotide triphosphate hydrolases"/>
    <property type="match status" value="1"/>
</dbReference>
<evidence type="ECO:0000256" key="1">
    <source>
        <dbReference type="ARBA" id="ARBA00022741"/>
    </source>
</evidence>
<name>A0A5M8Q6D9_9BACT</name>
<dbReference type="PANTHER" id="PTHR42759">
    <property type="entry name" value="MOXR FAMILY PROTEIN"/>
    <property type="match status" value="1"/>
</dbReference>
<dbReference type="Pfam" id="PF07726">
    <property type="entry name" value="AAA_3"/>
    <property type="match status" value="1"/>
</dbReference>
<dbReference type="SUPFAM" id="SSF52540">
    <property type="entry name" value="P-loop containing nucleoside triphosphate hydrolases"/>
    <property type="match status" value="1"/>
</dbReference>
<dbReference type="Proteomes" id="UP000323866">
    <property type="component" value="Unassembled WGS sequence"/>
</dbReference>
<evidence type="ECO:0000256" key="2">
    <source>
        <dbReference type="ARBA" id="ARBA00022840"/>
    </source>
</evidence>
<dbReference type="Gene3D" id="1.10.8.80">
    <property type="entry name" value="Magnesium chelatase subunit I, C-Terminal domain"/>
    <property type="match status" value="1"/>
</dbReference>
<evidence type="ECO:0000256" key="3">
    <source>
        <dbReference type="ARBA" id="ARBA00061607"/>
    </source>
</evidence>
<dbReference type="InterPro" id="IPR027417">
    <property type="entry name" value="P-loop_NTPase"/>
</dbReference>
<sequence length="331" mass="36550">MEPQEDTALDLKPTANFSALQEAVEQIKNELRKRIIGQEALIELLLVALLAEGHVLIEGVPGIAKTLTAKLLARTLAVDFSRIQFTPDLMPSDVLGTSVFHPGTATFQFKQGPIFSNIVLIDEINRAPAKTQASLFEVMEEQQITHDGTQYNLDAPFMVLATQNPIEQEGTYRLPEAQLDRFMFKVLVQYPSLEEEVAILGVHHHRPSAQQGLEQVQPVLSAAQISALREQVQGVHVAANVLEYIAQLVVQTRANKSLYLGASPRASLALLSSAKALAALRNRSFVTPEDVQELAPAVLRHRILLTPEREMEGATPDDVIKQIIQKIEVPR</sequence>
<dbReference type="GO" id="GO:0005524">
    <property type="term" value="F:ATP binding"/>
    <property type="evidence" value="ECO:0007669"/>
    <property type="project" value="UniProtKB-KW"/>
</dbReference>
<protein>
    <submittedName>
        <fullName evidence="7">AAA family ATPase</fullName>
    </submittedName>
    <submittedName>
        <fullName evidence="6">MoxR family ATPase</fullName>
    </submittedName>
</protein>
<dbReference type="EMBL" id="VKKZ01000026">
    <property type="protein sequence ID" value="KAA6430182.1"/>
    <property type="molecule type" value="Genomic_DNA"/>
</dbReference>
<proteinExistence type="inferred from homology"/>
<evidence type="ECO:0000313" key="6">
    <source>
        <dbReference type="EMBL" id="KAA6430182.1"/>
    </source>
</evidence>
<dbReference type="Pfam" id="PF17863">
    <property type="entry name" value="AAA_lid_2"/>
    <property type="match status" value="1"/>
</dbReference>
<gene>
    <name evidence="7" type="ORF">ACD591_19710</name>
    <name evidence="6" type="ORF">FOE74_20405</name>
</gene>
<dbReference type="PANTHER" id="PTHR42759:SF1">
    <property type="entry name" value="MAGNESIUM-CHELATASE SUBUNIT CHLD"/>
    <property type="match status" value="1"/>
</dbReference>
<dbReference type="OrthoDB" id="9808397at2"/>
<reference evidence="6 8" key="1">
    <citation type="submission" date="2019-07" db="EMBL/GenBank/DDBJ databases">
        <authorList>
            <person name="Qu J.-H."/>
        </authorList>
    </citation>
    <scope>NUCLEOTIDE SEQUENCE [LARGE SCALE GENOMIC DNA]</scope>
    <source>
        <strain evidence="6 8">MDT1-10-3</strain>
    </source>
</reference>
<comment type="similarity">
    <text evidence="3">Belongs to the MoxR family.</text>
</comment>
<evidence type="ECO:0000313" key="7">
    <source>
        <dbReference type="EMBL" id="MFA1773536.1"/>
    </source>
</evidence>
<evidence type="ECO:0000313" key="9">
    <source>
        <dbReference type="Proteomes" id="UP001570846"/>
    </source>
</evidence>
<dbReference type="AlphaFoldDB" id="A0A5M8Q6D9"/>
<dbReference type="InterPro" id="IPR011703">
    <property type="entry name" value="ATPase_AAA-3"/>
</dbReference>
<organism evidence="6 8">
    <name type="scientific">Rufibacter glacialis</name>
    <dbReference type="NCBI Taxonomy" id="1259555"/>
    <lineage>
        <taxon>Bacteria</taxon>
        <taxon>Pseudomonadati</taxon>
        <taxon>Bacteroidota</taxon>
        <taxon>Cytophagia</taxon>
        <taxon>Cytophagales</taxon>
        <taxon>Hymenobacteraceae</taxon>
        <taxon>Rufibacter</taxon>
    </lineage>
</organism>
<keyword evidence="1" id="KW-0547">Nucleotide-binding</keyword>
<evidence type="ECO:0000259" key="5">
    <source>
        <dbReference type="Pfam" id="PF17863"/>
    </source>
</evidence>
<evidence type="ECO:0000313" key="8">
    <source>
        <dbReference type="Proteomes" id="UP000323866"/>
    </source>
</evidence>
<dbReference type="GO" id="GO:0016887">
    <property type="term" value="F:ATP hydrolysis activity"/>
    <property type="evidence" value="ECO:0007669"/>
    <property type="project" value="InterPro"/>
</dbReference>
<dbReference type="EMBL" id="JBGOGF010000013">
    <property type="protein sequence ID" value="MFA1773536.1"/>
    <property type="molecule type" value="Genomic_DNA"/>
</dbReference>
<comment type="caution">
    <text evidence="6">The sequence shown here is derived from an EMBL/GenBank/DDBJ whole genome shotgun (WGS) entry which is preliminary data.</text>
</comment>
<evidence type="ECO:0000259" key="4">
    <source>
        <dbReference type="Pfam" id="PF07726"/>
    </source>
</evidence>
<accession>A0A5M8Q6D9</accession>
<dbReference type="PIRSF" id="PIRSF002849">
    <property type="entry name" value="AAA_ATPase_chaperone_MoxR_prd"/>
    <property type="match status" value="1"/>
</dbReference>
<reference evidence="6 8" key="2">
    <citation type="submission" date="2019-09" db="EMBL/GenBank/DDBJ databases">
        <title>A bacterium isolated from glacier soil.</title>
        <authorList>
            <person name="Liu Q."/>
        </authorList>
    </citation>
    <scope>NUCLEOTIDE SEQUENCE [LARGE SCALE GENOMIC DNA]</scope>
    <source>
        <strain evidence="6 8">MDT1-10-3</strain>
    </source>
</reference>
<reference evidence="7 9" key="3">
    <citation type="submission" date="2024-08" db="EMBL/GenBank/DDBJ databases">
        <authorList>
            <person name="Wei W."/>
        </authorList>
    </citation>
    <scope>NUCLEOTIDE SEQUENCE [LARGE SCALE GENOMIC DNA]</scope>
    <source>
        <strain evidence="7 9">XU2</strain>
    </source>
</reference>
<feature type="domain" description="ChlI/MoxR AAA lid" evidence="5">
    <location>
        <begin position="251"/>
        <end position="323"/>
    </location>
</feature>
<dbReference type="Proteomes" id="UP001570846">
    <property type="component" value="Unassembled WGS sequence"/>
</dbReference>
<keyword evidence="9" id="KW-1185">Reference proteome</keyword>
<keyword evidence="2" id="KW-0067">ATP-binding</keyword>
<dbReference type="InterPro" id="IPR050764">
    <property type="entry name" value="CbbQ/NirQ/NorQ/GpvN"/>
</dbReference>